<keyword evidence="1" id="KW-1133">Transmembrane helix</keyword>
<dbReference type="EMBL" id="CP007501">
    <property type="protein sequence ID" value="AKD25263.1"/>
    <property type="molecule type" value="Genomic_DNA"/>
</dbReference>
<keyword evidence="3" id="KW-1185">Reference proteome</keyword>
<keyword evidence="1" id="KW-0472">Membrane</keyword>
<name>A0A0E3V180_9BURK</name>
<evidence type="ECO:0000313" key="2">
    <source>
        <dbReference type="EMBL" id="AKD25263.1"/>
    </source>
</evidence>
<evidence type="ECO:0000256" key="1">
    <source>
        <dbReference type="SAM" id="Phobius"/>
    </source>
</evidence>
<gene>
    <name evidence="2" type="ORF">CL55_00009300</name>
</gene>
<proteinExistence type="predicted"/>
<dbReference type="AlphaFoldDB" id="A0A0E3V180"/>
<evidence type="ECO:0000313" key="3">
    <source>
        <dbReference type="Proteomes" id="UP000061135"/>
    </source>
</evidence>
<feature type="transmembrane region" description="Helical" evidence="1">
    <location>
        <begin position="36"/>
        <end position="56"/>
    </location>
</feature>
<keyword evidence="1" id="KW-0812">Transmembrane</keyword>
<sequence>MVIDLMVLELLPSILFPRNELPCPSNLPLIGNRRTVGTSLMTWIYLIGLFFSGVAVPT</sequence>
<reference evidence="2 3" key="1">
    <citation type="submission" date="2014-03" db="EMBL/GenBank/DDBJ databases">
        <title>Genome of Polynucleobacter strain MWH-MoK4.</title>
        <authorList>
            <person name="Hahn M.W."/>
        </authorList>
    </citation>
    <scope>NUCLEOTIDE SEQUENCE [LARGE SCALE GENOMIC DNA]</scope>
    <source>
        <strain evidence="2 3">MWH-MoK4</strain>
    </source>
</reference>
<protein>
    <submittedName>
        <fullName evidence="2">Uncharacterized protein</fullName>
    </submittedName>
</protein>
<organism evidence="2 3">
    <name type="scientific">Polynucleobacter duraquae</name>
    <dbReference type="NCBI Taxonomy" id="1835254"/>
    <lineage>
        <taxon>Bacteria</taxon>
        <taxon>Pseudomonadati</taxon>
        <taxon>Pseudomonadota</taxon>
        <taxon>Betaproteobacteria</taxon>
        <taxon>Burkholderiales</taxon>
        <taxon>Burkholderiaceae</taxon>
        <taxon>Polynucleobacter</taxon>
    </lineage>
</organism>
<dbReference type="HOGENOM" id="CLU_2975391_0_0_4"/>
<dbReference type="KEGG" id="pdq:CL55_00009300"/>
<dbReference type="Proteomes" id="UP000061135">
    <property type="component" value="Chromosome"/>
</dbReference>
<accession>A0A0E3V180</accession>